<name>A0ABP6ZV87_9ACTN</name>
<proteinExistence type="predicted"/>
<evidence type="ECO:0008006" key="4">
    <source>
        <dbReference type="Google" id="ProtNLM"/>
    </source>
</evidence>
<protein>
    <recommendedName>
        <fullName evidence="4">Secreted protein</fullName>
    </recommendedName>
</protein>
<evidence type="ECO:0000313" key="3">
    <source>
        <dbReference type="Proteomes" id="UP001501490"/>
    </source>
</evidence>
<sequence>MLPIITWVQTTPLICTVGSASAVTPVVARARRVGTAALAVVGLTNAATRSRQPTAATIRRMTTTGAPDDKGDDACERNCTM</sequence>
<dbReference type="EMBL" id="BAABAB010000014">
    <property type="protein sequence ID" value="GAA3617825.1"/>
    <property type="molecule type" value="Genomic_DNA"/>
</dbReference>
<feature type="region of interest" description="Disordered" evidence="1">
    <location>
        <begin position="62"/>
        <end position="81"/>
    </location>
</feature>
<feature type="compositionally biased region" description="Basic and acidic residues" evidence="1">
    <location>
        <begin position="67"/>
        <end position="81"/>
    </location>
</feature>
<organism evidence="2 3">
    <name type="scientific">Microlunatus ginsengisoli</name>
    <dbReference type="NCBI Taxonomy" id="363863"/>
    <lineage>
        <taxon>Bacteria</taxon>
        <taxon>Bacillati</taxon>
        <taxon>Actinomycetota</taxon>
        <taxon>Actinomycetes</taxon>
        <taxon>Propionibacteriales</taxon>
        <taxon>Propionibacteriaceae</taxon>
        <taxon>Microlunatus</taxon>
    </lineage>
</organism>
<evidence type="ECO:0000313" key="2">
    <source>
        <dbReference type="EMBL" id="GAA3617825.1"/>
    </source>
</evidence>
<keyword evidence="3" id="KW-1185">Reference proteome</keyword>
<reference evidence="3" key="1">
    <citation type="journal article" date="2019" name="Int. J. Syst. Evol. Microbiol.">
        <title>The Global Catalogue of Microorganisms (GCM) 10K type strain sequencing project: providing services to taxonomists for standard genome sequencing and annotation.</title>
        <authorList>
            <consortium name="The Broad Institute Genomics Platform"/>
            <consortium name="The Broad Institute Genome Sequencing Center for Infectious Disease"/>
            <person name="Wu L."/>
            <person name="Ma J."/>
        </authorList>
    </citation>
    <scope>NUCLEOTIDE SEQUENCE [LARGE SCALE GENOMIC DNA]</scope>
    <source>
        <strain evidence="3">JCM 16929</strain>
    </source>
</reference>
<evidence type="ECO:0000256" key="1">
    <source>
        <dbReference type="SAM" id="MobiDB-lite"/>
    </source>
</evidence>
<comment type="caution">
    <text evidence="2">The sequence shown here is derived from an EMBL/GenBank/DDBJ whole genome shotgun (WGS) entry which is preliminary data.</text>
</comment>
<gene>
    <name evidence="2" type="ORF">GCM10022236_20070</name>
</gene>
<dbReference type="Proteomes" id="UP001501490">
    <property type="component" value="Unassembled WGS sequence"/>
</dbReference>
<accession>A0ABP6ZV87</accession>